<accession>A0ABM0MR52</accession>
<dbReference type="Pfam" id="PF01433">
    <property type="entry name" value="Peptidase_M1"/>
    <property type="match status" value="1"/>
</dbReference>
<evidence type="ECO:0000256" key="4">
    <source>
        <dbReference type="ARBA" id="ARBA00022801"/>
    </source>
</evidence>
<dbReference type="Pfam" id="PF17900">
    <property type="entry name" value="Peptidase_M1_N"/>
    <property type="match status" value="1"/>
</dbReference>
<dbReference type="PRINTS" id="PR00756">
    <property type="entry name" value="ALADIPTASE"/>
</dbReference>
<comment type="cofactor">
    <cofactor evidence="7">
        <name>Zn(2+)</name>
        <dbReference type="ChEBI" id="CHEBI:29105"/>
    </cofactor>
    <text evidence="7">Binds 1 zinc ion per subunit.</text>
</comment>
<dbReference type="InterPro" id="IPR027268">
    <property type="entry name" value="Peptidase_M4/M1_CTD_sf"/>
</dbReference>
<dbReference type="InterPro" id="IPR001930">
    <property type="entry name" value="Peptidase_M1"/>
</dbReference>
<keyword evidence="2 7" id="KW-0645">Protease</keyword>
<dbReference type="InterPro" id="IPR050344">
    <property type="entry name" value="Peptidase_M1_aminopeptidases"/>
</dbReference>
<dbReference type="SUPFAM" id="SSF55486">
    <property type="entry name" value="Metalloproteases ('zincins'), catalytic domain"/>
    <property type="match status" value="1"/>
</dbReference>
<dbReference type="Proteomes" id="UP000694865">
    <property type="component" value="Unplaced"/>
</dbReference>
<evidence type="ECO:0000256" key="3">
    <source>
        <dbReference type="ARBA" id="ARBA00022723"/>
    </source>
</evidence>
<keyword evidence="6 7" id="KW-0482">Metalloprotease</keyword>
<keyword evidence="7" id="KW-0031">Aminopeptidase</keyword>
<keyword evidence="4 7" id="KW-0378">Hydrolase</keyword>
<dbReference type="Gene3D" id="2.60.40.1730">
    <property type="entry name" value="tricorn interacting facor f3 domain"/>
    <property type="match status" value="1"/>
</dbReference>
<feature type="domain" description="ERAP1-like C-terminal" evidence="10">
    <location>
        <begin position="639"/>
        <end position="931"/>
    </location>
</feature>
<dbReference type="InterPro" id="IPR014782">
    <property type="entry name" value="Peptidase_M1_dom"/>
</dbReference>
<dbReference type="CDD" id="cd09601">
    <property type="entry name" value="M1_APN-Q_like"/>
    <property type="match status" value="1"/>
</dbReference>
<keyword evidence="7" id="KW-1133">Transmembrane helix</keyword>
<dbReference type="EC" id="3.4.11.-" evidence="7"/>
<organism evidence="12 13">
    <name type="scientific">Saccoglossus kowalevskii</name>
    <name type="common">Acorn worm</name>
    <dbReference type="NCBI Taxonomy" id="10224"/>
    <lineage>
        <taxon>Eukaryota</taxon>
        <taxon>Metazoa</taxon>
        <taxon>Hemichordata</taxon>
        <taxon>Enteropneusta</taxon>
        <taxon>Harrimaniidae</taxon>
        <taxon>Saccoglossus</taxon>
    </lineage>
</organism>
<keyword evidence="12" id="KW-1185">Reference proteome</keyword>
<dbReference type="GeneID" id="102804301"/>
<evidence type="ECO:0000313" key="13">
    <source>
        <dbReference type="RefSeq" id="XP_006822493.1"/>
    </source>
</evidence>
<dbReference type="Pfam" id="PF11838">
    <property type="entry name" value="ERAP1_C"/>
    <property type="match status" value="1"/>
</dbReference>
<keyword evidence="7" id="KW-0472">Membrane</keyword>
<dbReference type="InterPro" id="IPR034016">
    <property type="entry name" value="M1_APN-typ"/>
</dbReference>
<dbReference type="InterPro" id="IPR024571">
    <property type="entry name" value="ERAP1-like_C_dom"/>
</dbReference>
<dbReference type="PANTHER" id="PTHR11533:SF301">
    <property type="entry name" value="AMINOPEPTIDASE"/>
    <property type="match status" value="1"/>
</dbReference>
<comment type="similarity">
    <text evidence="1 7">Belongs to the peptidase M1 family.</text>
</comment>
<dbReference type="Gene3D" id="2.60.40.1910">
    <property type="match status" value="1"/>
</dbReference>
<evidence type="ECO:0000256" key="2">
    <source>
        <dbReference type="ARBA" id="ARBA00022670"/>
    </source>
</evidence>
<evidence type="ECO:0000259" key="9">
    <source>
        <dbReference type="Pfam" id="PF01433"/>
    </source>
</evidence>
<evidence type="ECO:0000256" key="5">
    <source>
        <dbReference type="ARBA" id="ARBA00022833"/>
    </source>
</evidence>
<dbReference type="InterPro" id="IPR042097">
    <property type="entry name" value="Aminopeptidase_N-like_N_sf"/>
</dbReference>
<keyword evidence="5 7" id="KW-0862">Zinc</keyword>
<gene>
    <name evidence="13" type="primary">LOC102804301</name>
</gene>
<dbReference type="InterPro" id="IPR045357">
    <property type="entry name" value="Aminopeptidase_N-like_N"/>
</dbReference>
<dbReference type="RefSeq" id="XP_006822493.1">
    <property type="nucleotide sequence ID" value="XM_006822430.1"/>
</dbReference>
<feature type="transmembrane region" description="Helical" evidence="7">
    <location>
        <begin position="26"/>
        <end position="49"/>
    </location>
</feature>
<protein>
    <recommendedName>
        <fullName evidence="7">Aminopeptidase</fullName>
        <ecNumber evidence="7">3.4.11.-</ecNumber>
    </recommendedName>
</protein>
<evidence type="ECO:0000259" key="11">
    <source>
        <dbReference type="Pfam" id="PF17900"/>
    </source>
</evidence>
<keyword evidence="3 7" id="KW-0479">Metal-binding</keyword>
<dbReference type="Gene3D" id="1.25.50.20">
    <property type="match status" value="1"/>
</dbReference>
<evidence type="ECO:0000259" key="10">
    <source>
        <dbReference type="Pfam" id="PF11838"/>
    </source>
</evidence>
<evidence type="ECO:0000313" key="12">
    <source>
        <dbReference type="Proteomes" id="UP000694865"/>
    </source>
</evidence>
<feature type="region of interest" description="Disordered" evidence="8">
    <location>
        <begin position="65"/>
        <end position="85"/>
    </location>
</feature>
<feature type="domain" description="Peptidase M1 membrane alanine aminopeptidase" evidence="9">
    <location>
        <begin position="330"/>
        <end position="553"/>
    </location>
</feature>
<name>A0ABM0MR52_SACKO</name>
<proteinExistence type="inferred from homology"/>
<dbReference type="PANTHER" id="PTHR11533">
    <property type="entry name" value="PROTEASE M1 ZINC METALLOPROTEASE"/>
    <property type="match status" value="1"/>
</dbReference>
<keyword evidence="7" id="KW-0812">Transmembrane</keyword>
<evidence type="ECO:0000256" key="8">
    <source>
        <dbReference type="SAM" id="MobiDB-lite"/>
    </source>
</evidence>
<reference evidence="13" key="1">
    <citation type="submission" date="2025-08" db="UniProtKB">
        <authorList>
            <consortium name="RefSeq"/>
        </authorList>
    </citation>
    <scope>IDENTIFICATION</scope>
    <source>
        <tissue evidence="13">Testes</tissue>
    </source>
</reference>
<dbReference type="Gene3D" id="1.10.390.10">
    <property type="entry name" value="Neutral Protease Domain 2"/>
    <property type="match status" value="1"/>
</dbReference>
<sequence length="987" mass="114157">MGGSERMYLEDGELKKKKNTITITKTAAIFICVVIILLLVGVAVLFYFVPNSSEECEPVSEECSEPLFRLPEEPEEPTPTRREPFEERLPNSLYPLHYDLTVKMFLYEYETSEMERFTFEGHETIYLRCDESTNTVKMNSRFLNVNFEPGMIKITESDTGKEIGIKSGELDEIHELFVVETVETMEAGNNYTLEILDFGALMGNADDDQYGMYFQSYEIYGETRWICNTKFTPNYAREVFPCFDEPHFRATFNLSLIHHNKRWAKSNMPIYESVDLGNDWNETRFETTPNMVTYLLVMVVADFDYIETTTTNGYPLRVWAREDRMELGQFALEAGSEILTAFETLIGVPYGLPKLDMIAIPDYAAGATEFWGCVLYRENRLLYNATAQDAYDQQSVAAIVAHELAHMWYGNYLTCDWWSHIWLNEGFASFHEYVIMQDLYPELKMDHQFLNLDLESAFRVDARSSSAVPQIRPISGWRDEITGVFDTTTYSRGASMLRHLASFLDIDVIRRGLNSYVTNHLYESVVSDQLWQELTQADRGHRNTNVKMVMDTWTLQHGHPVVTVTRTSEAKASVVQDHFLSDPNDEPTDQYANLGYLWYVPLTYTHASEADFTNPNFEWLQNTDEPGEIDLRDAGSLDWVVVNINQVGFYRVNYDDENWERLAVALKEDVDFQVFPAPTRTALLDDCFKISQAFYTDNVNCHRLSEYMYRETEYPTWELMIDNLPFTYDTFMRTAEFGQLELYWRHQITPIYEALGWDFGAGNSLNVRLRTDAINTACKYGNEECVGNATDLYAEWMADPDNNPIDTSVRSTIYCTAIKFGSLKEWMFAHEQSMTNPVERTRLRSAMGCSKDAWLLERYIEEYFTDPALTSNIIEYVRSKSATGFSVAWHYVMDNFEVLNSTLGESAFDVVWDFYPWMNTDYDLKQLLGFAAQFPDMSTDAAAGFYDAKLNVETNIAWMQKNRQGLKDWLNDVVTKDNIVDLTRTEL</sequence>
<feature type="domain" description="Aminopeptidase N-like N-terminal" evidence="11">
    <location>
        <begin position="95"/>
        <end position="295"/>
    </location>
</feature>
<evidence type="ECO:0000256" key="7">
    <source>
        <dbReference type="RuleBase" id="RU364040"/>
    </source>
</evidence>
<dbReference type="SUPFAM" id="SSF63737">
    <property type="entry name" value="Leukotriene A4 hydrolase N-terminal domain"/>
    <property type="match status" value="1"/>
</dbReference>
<evidence type="ECO:0000256" key="6">
    <source>
        <dbReference type="ARBA" id="ARBA00023049"/>
    </source>
</evidence>
<evidence type="ECO:0000256" key="1">
    <source>
        <dbReference type="ARBA" id="ARBA00010136"/>
    </source>
</evidence>